<dbReference type="InterPro" id="IPR050557">
    <property type="entry name" value="RTX_toxin/Mannuronan_C5-epim"/>
</dbReference>
<gene>
    <name evidence="3" type="ORF">D5R40_06560</name>
</gene>
<dbReference type="SUPFAM" id="SSF51120">
    <property type="entry name" value="beta-Roll"/>
    <property type="match status" value="1"/>
</dbReference>
<comment type="caution">
    <text evidence="3">The sequence shown here is derived from an EMBL/GenBank/DDBJ whole genome shotgun (WGS) entry which is preliminary data.</text>
</comment>
<evidence type="ECO:0000313" key="3">
    <source>
        <dbReference type="EMBL" id="RQH50218.1"/>
    </source>
</evidence>
<dbReference type="PANTHER" id="PTHR38340">
    <property type="entry name" value="S-LAYER PROTEIN"/>
    <property type="match status" value="1"/>
</dbReference>
<dbReference type="Pfam" id="PF00353">
    <property type="entry name" value="HemolysinCabind"/>
    <property type="match status" value="2"/>
</dbReference>
<organism evidence="3 4">
    <name type="scientific">Okeania hirsuta</name>
    <dbReference type="NCBI Taxonomy" id="1458930"/>
    <lineage>
        <taxon>Bacteria</taxon>
        <taxon>Bacillati</taxon>
        <taxon>Cyanobacteriota</taxon>
        <taxon>Cyanophyceae</taxon>
        <taxon>Oscillatoriophycideae</taxon>
        <taxon>Oscillatoriales</taxon>
        <taxon>Microcoleaceae</taxon>
        <taxon>Okeania</taxon>
    </lineage>
</organism>
<keyword evidence="4" id="KW-1185">Reference proteome</keyword>
<dbReference type="InterPro" id="IPR011049">
    <property type="entry name" value="Serralysin-like_metalloprot_C"/>
</dbReference>
<dbReference type="GO" id="GO:0005509">
    <property type="term" value="F:calcium ion binding"/>
    <property type="evidence" value="ECO:0007669"/>
    <property type="project" value="InterPro"/>
</dbReference>
<evidence type="ECO:0000256" key="1">
    <source>
        <dbReference type="ARBA" id="ARBA00004613"/>
    </source>
</evidence>
<dbReference type="PROSITE" id="PS00330">
    <property type="entry name" value="HEMOLYSIN_CALCIUM"/>
    <property type="match status" value="2"/>
</dbReference>
<dbReference type="OrthoDB" id="467794at2"/>
<dbReference type="AlphaFoldDB" id="A0A3N6PF26"/>
<dbReference type="PANTHER" id="PTHR38340:SF1">
    <property type="entry name" value="S-LAYER PROTEIN"/>
    <property type="match status" value="1"/>
</dbReference>
<dbReference type="GO" id="GO:0005576">
    <property type="term" value="C:extracellular region"/>
    <property type="evidence" value="ECO:0007669"/>
    <property type="project" value="UniProtKB-SubCell"/>
</dbReference>
<evidence type="ECO:0000256" key="2">
    <source>
        <dbReference type="ARBA" id="ARBA00022525"/>
    </source>
</evidence>
<dbReference type="Proteomes" id="UP000269154">
    <property type="component" value="Unassembled WGS sequence"/>
</dbReference>
<sequence>MVLIPDFSDSSPRLLGTNGDDNEILTVEQATSFPGGVLALSGDDIITGSSANDLIFGGEGKDELFGEGGNDILYGNKDTDFLNGGLGDDILYGGKGTDLLNGGDGNDTLIGDAGVDIYKGGLGSDVYVFRTELAGITQDLSNVISLLPGIPSSVELPNAIITDFNSSEDIIGLTGGMTKSDLIFEDFNSFEEFGINTNLILPFVSDELELLTKADISVQDLDPNNDGVLEGTAIKMSGTNQLLGYVLNTTSTEIAALPESQFISVNF</sequence>
<dbReference type="InterPro" id="IPR001343">
    <property type="entry name" value="Hemolysn_Ca-bd"/>
</dbReference>
<dbReference type="InterPro" id="IPR018511">
    <property type="entry name" value="Hemolysin-typ_Ca-bd_CS"/>
</dbReference>
<accession>A0A3N6PF26</accession>
<keyword evidence="2" id="KW-0964">Secreted</keyword>
<dbReference type="RefSeq" id="WP_124145071.1">
    <property type="nucleotide sequence ID" value="NZ_CAWOKI010000065.1"/>
</dbReference>
<dbReference type="PRINTS" id="PR00313">
    <property type="entry name" value="CABNDNGRPT"/>
</dbReference>
<reference evidence="3 4" key="1">
    <citation type="journal article" date="2018" name="ACS Chem. Biol.">
        <title>Ketoreductase domain dysfunction expands chemodiversity: malyngamide biosynthesis in the cyanobacterium Okeania hirsuta.</title>
        <authorList>
            <person name="Moss N.A."/>
            <person name="Leao T."/>
            <person name="Rankin M."/>
            <person name="McCullough T.M."/>
            <person name="Qu P."/>
            <person name="Korobeynikov A."/>
            <person name="Smith J.L."/>
            <person name="Gerwick L."/>
            <person name="Gerwick W.H."/>
        </authorList>
    </citation>
    <scope>NUCLEOTIDE SEQUENCE [LARGE SCALE GENOMIC DNA]</scope>
    <source>
        <strain evidence="3 4">PAB10Feb10-1</strain>
    </source>
</reference>
<dbReference type="Gene3D" id="2.150.10.10">
    <property type="entry name" value="Serralysin-like metalloprotease, C-terminal"/>
    <property type="match status" value="2"/>
</dbReference>
<comment type="subcellular location">
    <subcellularLocation>
        <location evidence="1">Secreted</location>
    </subcellularLocation>
</comment>
<proteinExistence type="predicted"/>
<dbReference type="EMBL" id="RCBY01000024">
    <property type="protein sequence ID" value="RQH50218.1"/>
    <property type="molecule type" value="Genomic_DNA"/>
</dbReference>
<evidence type="ECO:0000313" key="4">
    <source>
        <dbReference type="Proteomes" id="UP000269154"/>
    </source>
</evidence>
<name>A0A3N6PF26_9CYAN</name>
<protein>
    <submittedName>
        <fullName evidence="3">Calcium-binding protein</fullName>
    </submittedName>
</protein>